<dbReference type="AlphaFoldDB" id="A0A6G8KXL4"/>
<reference evidence="1 2" key="1">
    <citation type="submission" date="2019-02" db="EMBL/GenBank/DDBJ databases">
        <title>Complete Genome Sequence and Methylome Analysis of Brevibacterium luteolum NEB1784.</title>
        <authorList>
            <person name="Fomenkov A."/>
            <person name="Roberts R.J."/>
        </authorList>
    </citation>
    <scope>NUCLEOTIDE SEQUENCE [LARGE SCALE GENOMIC DNA]</scope>
    <source>
        <strain evidence="1 2">NEB1784</strain>
    </source>
</reference>
<sequence>MRRIVGRARALLIAGLLIIALTAAAVPLLNLTVYSPTRVVDAYFAALADGDAAAALGMLAAPPLSERTPQNALSDAVLAGAPAVPEHVQITDSERDGDTARVHVRYNLGSATRTTGLTLQQGPATWGLFERWAIVFDSWPQLSLQISGSATADVNGVEVPVGDGPVPVLFPMSYNIGFNAEYLTSEVKQVMVTGSYDDMGVALQPTPTPALTAEVKRQIEEHLAGCVRATTLMPTGCTFGYETENEIIGEVSWRMLEDPQVSLRSSGSQLSLVRSPAVAEVSGTYRDSVTGFEFDFREEVPFTLGAEVIVTGDEVRVEPNSGAELGG</sequence>
<dbReference type="EMBL" id="CP035810">
    <property type="protein sequence ID" value="QIN29554.1"/>
    <property type="molecule type" value="Genomic_DNA"/>
</dbReference>
<evidence type="ECO:0000313" key="1">
    <source>
        <dbReference type="EMBL" id="QIN29554.1"/>
    </source>
</evidence>
<dbReference type="RefSeq" id="WP_165883954.1">
    <property type="nucleotide sequence ID" value="NZ_CP035810.1"/>
</dbReference>
<proteinExistence type="predicted"/>
<organism evidence="1 2">
    <name type="scientific">Brevibacterium luteolum</name>
    <dbReference type="NCBI Taxonomy" id="199591"/>
    <lineage>
        <taxon>Bacteria</taxon>
        <taxon>Bacillati</taxon>
        <taxon>Actinomycetota</taxon>
        <taxon>Actinomycetes</taxon>
        <taxon>Micrococcales</taxon>
        <taxon>Brevibacteriaceae</taxon>
        <taxon>Brevibacterium</taxon>
    </lineage>
</organism>
<dbReference type="Proteomes" id="UP000501518">
    <property type="component" value="Chromosome"/>
</dbReference>
<protein>
    <submittedName>
        <fullName evidence="1">Uncharacterized protein</fullName>
    </submittedName>
</protein>
<gene>
    <name evidence="1" type="ORF">EW640_09915</name>
</gene>
<dbReference type="KEGG" id="blut:EW640_09915"/>
<evidence type="ECO:0000313" key="2">
    <source>
        <dbReference type="Proteomes" id="UP000501518"/>
    </source>
</evidence>
<name>A0A6G8KXL4_9MICO</name>
<accession>A0A6G8KXL4</accession>